<dbReference type="GO" id="GO:0044550">
    <property type="term" value="P:secondary metabolite biosynthetic process"/>
    <property type="evidence" value="ECO:0007669"/>
    <property type="project" value="TreeGrafter"/>
</dbReference>
<dbReference type="Gene3D" id="3.40.50.12780">
    <property type="entry name" value="N-terminal domain of ligase-like"/>
    <property type="match status" value="1"/>
</dbReference>
<keyword evidence="1 4" id="KW-0436">Ligase</keyword>
<proteinExistence type="predicted"/>
<dbReference type="Gene3D" id="3.30.300.30">
    <property type="match status" value="1"/>
</dbReference>
<name>A0A2T6BIT6_9RHOB</name>
<dbReference type="AlphaFoldDB" id="A0A2T6BIT6"/>
<dbReference type="EMBL" id="QBKS01000001">
    <property type="protein sequence ID" value="PTX55983.1"/>
    <property type="molecule type" value="Genomic_DNA"/>
</dbReference>
<dbReference type="PANTHER" id="PTHR43352:SF1">
    <property type="entry name" value="ANTHRANILATE--COA LIGASE"/>
    <property type="match status" value="1"/>
</dbReference>
<comment type="caution">
    <text evidence="4">The sequence shown here is derived from an EMBL/GenBank/DDBJ whole genome shotgun (WGS) entry which is preliminary data.</text>
</comment>
<dbReference type="Pfam" id="PF00501">
    <property type="entry name" value="AMP-binding"/>
    <property type="match status" value="1"/>
</dbReference>
<dbReference type="Pfam" id="PF13193">
    <property type="entry name" value="AMP-binding_C"/>
    <property type="match status" value="1"/>
</dbReference>
<dbReference type="GO" id="GO:0016878">
    <property type="term" value="F:acid-thiol ligase activity"/>
    <property type="evidence" value="ECO:0007669"/>
    <property type="project" value="TreeGrafter"/>
</dbReference>
<dbReference type="PROSITE" id="PS00455">
    <property type="entry name" value="AMP_BINDING"/>
    <property type="match status" value="1"/>
</dbReference>
<dbReference type="SUPFAM" id="SSF56801">
    <property type="entry name" value="Acetyl-CoA synthetase-like"/>
    <property type="match status" value="1"/>
</dbReference>
<accession>A0A2T6BIT6</accession>
<dbReference type="InterPro" id="IPR025110">
    <property type="entry name" value="AMP-bd_C"/>
</dbReference>
<sequence>MAAYVLAHADRLAEKPALEIVGAETWSYGTLKARVMACAGGLLDLGLKPGDRVLFRLGNTAEFPVAYLACIWAGLVPVPASAALSVPEITEIARQTNPALVLQAPGISRPDHPAPSIKELPDGQPVPPEMGDPDRLAYIIFTSGTSGRPRGVCHAHRAIWARRMMWDGWYGLREDDRVMHAGAFNWTYTLGTGLMDPWSIGATSVIPNAASTELAQLLSDSRSSIFAAAPGIYRQLLKSPLPALPDLRHGLSAGERLSTTIRAAWQDRTGTEIFEALGMSECSTFISACPAAPALEGSSGRPQRGRRIAVIQDGVPVARGEPGQLAIHRDDPGLMLGYLNEPPPEGEWFITGDTVTLAEDGSITYLGRADDMMNAGGYRVSPLEVEAAFATVPGLQECAACVVEIKRDAHVIALFYVSDAPLPETQLQTHAERLLARFKQPRLYIHRTSLPKGGNGKLNRRLLRDTFEGPTQ</sequence>
<gene>
    <name evidence="4" type="ORF">C8N43_0632</name>
</gene>
<dbReference type="InterPro" id="IPR020845">
    <property type="entry name" value="AMP-binding_CS"/>
</dbReference>
<evidence type="ECO:0000313" key="5">
    <source>
        <dbReference type="Proteomes" id="UP000243978"/>
    </source>
</evidence>
<keyword evidence="5" id="KW-1185">Reference proteome</keyword>
<evidence type="ECO:0000313" key="4">
    <source>
        <dbReference type="EMBL" id="PTX55983.1"/>
    </source>
</evidence>
<dbReference type="PANTHER" id="PTHR43352">
    <property type="entry name" value="ACETYL-COA SYNTHETASE"/>
    <property type="match status" value="1"/>
</dbReference>
<dbReference type="InterPro" id="IPR000873">
    <property type="entry name" value="AMP-dep_synth/lig_dom"/>
</dbReference>
<dbReference type="InterPro" id="IPR042099">
    <property type="entry name" value="ANL_N_sf"/>
</dbReference>
<dbReference type="Proteomes" id="UP000243978">
    <property type="component" value="Unassembled WGS sequence"/>
</dbReference>
<evidence type="ECO:0000259" key="3">
    <source>
        <dbReference type="Pfam" id="PF13193"/>
    </source>
</evidence>
<evidence type="ECO:0000256" key="1">
    <source>
        <dbReference type="ARBA" id="ARBA00022598"/>
    </source>
</evidence>
<evidence type="ECO:0000259" key="2">
    <source>
        <dbReference type="Pfam" id="PF00501"/>
    </source>
</evidence>
<feature type="domain" description="AMP-binding enzyme C-terminal" evidence="3">
    <location>
        <begin position="384"/>
        <end position="457"/>
    </location>
</feature>
<organism evidence="4 5">
    <name type="scientific">Litoreibacter ponti</name>
    <dbReference type="NCBI Taxonomy" id="1510457"/>
    <lineage>
        <taxon>Bacteria</taxon>
        <taxon>Pseudomonadati</taxon>
        <taxon>Pseudomonadota</taxon>
        <taxon>Alphaproteobacteria</taxon>
        <taxon>Rhodobacterales</taxon>
        <taxon>Roseobacteraceae</taxon>
        <taxon>Litoreibacter</taxon>
    </lineage>
</organism>
<feature type="domain" description="AMP-dependent synthetase/ligase" evidence="2">
    <location>
        <begin position="8"/>
        <end position="339"/>
    </location>
</feature>
<reference evidence="4 5" key="1">
    <citation type="submission" date="2018-04" db="EMBL/GenBank/DDBJ databases">
        <title>Genomic Encyclopedia of Archaeal and Bacterial Type Strains, Phase II (KMG-II): from individual species to whole genera.</title>
        <authorList>
            <person name="Goeker M."/>
        </authorList>
    </citation>
    <scope>NUCLEOTIDE SEQUENCE [LARGE SCALE GENOMIC DNA]</scope>
    <source>
        <strain evidence="4 5">DSM 100977</strain>
    </source>
</reference>
<protein>
    <submittedName>
        <fullName evidence="4">Acyl-CoA synthetase (AMP-forming)/AMP-acid ligase II</fullName>
    </submittedName>
</protein>
<dbReference type="InterPro" id="IPR045851">
    <property type="entry name" value="AMP-bd_C_sf"/>
</dbReference>